<reference evidence="3 4" key="1">
    <citation type="journal article" date="2016" name="Nat. Commun.">
        <title>Thousands of microbial genomes shed light on interconnected biogeochemical processes in an aquifer system.</title>
        <authorList>
            <person name="Anantharaman K."/>
            <person name="Brown C.T."/>
            <person name="Hug L.A."/>
            <person name="Sharon I."/>
            <person name="Castelle C.J."/>
            <person name="Probst A.J."/>
            <person name="Thomas B.C."/>
            <person name="Singh A."/>
            <person name="Wilkins M.J."/>
            <person name="Karaoz U."/>
            <person name="Brodie E.L."/>
            <person name="Williams K.H."/>
            <person name="Hubbard S.S."/>
            <person name="Banfield J.F."/>
        </authorList>
    </citation>
    <scope>NUCLEOTIDE SEQUENCE [LARGE SCALE GENOMIC DNA]</scope>
</reference>
<accession>A0A1G2DZE7</accession>
<evidence type="ECO:0000313" key="3">
    <source>
        <dbReference type="EMBL" id="OGZ18421.1"/>
    </source>
</evidence>
<proteinExistence type="predicted"/>
<keyword evidence="2" id="KW-0472">Membrane</keyword>
<protein>
    <submittedName>
        <fullName evidence="3">Uncharacterized protein</fullName>
    </submittedName>
</protein>
<dbReference type="Proteomes" id="UP000176662">
    <property type="component" value="Unassembled WGS sequence"/>
</dbReference>
<dbReference type="AlphaFoldDB" id="A0A1G2DZE7"/>
<evidence type="ECO:0000313" key="4">
    <source>
        <dbReference type="Proteomes" id="UP000176662"/>
    </source>
</evidence>
<organism evidence="3 4">
    <name type="scientific">Candidatus Nealsonbacteria bacterium RBG_13_38_11</name>
    <dbReference type="NCBI Taxonomy" id="1801662"/>
    <lineage>
        <taxon>Bacteria</taxon>
        <taxon>Candidatus Nealsoniibacteriota</taxon>
    </lineage>
</organism>
<feature type="region of interest" description="Disordered" evidence="1">
    <location>
        <begin position="76"/>
        <end position="121"/>
    </location>
</feature>
<evidence type="ECO:0000256" key="1">
    <source>
        <dbReference type="SAM" id="MobiDB-lite"/>
    </source>
</evidence>
<dbReference type="EMBL" id="MHLX01000039">
    <property type="protein sequence ID" value="OGZ18421.1"/>
    <property type="molecule type" value="Genomic_DNA"/>
</dbReference>
<keyword evidence="2" id="KW-1133">Transmembrane helix</keyword>
<name>A0A1G2DZE7_9BACT</name>
<feature type="compositionally biased region" description="Basic and acidic residues" evidence="1">
    <location>
        <begin position="76"/>
        <end position="93"/>
    </location>
</feature>
<gene>
    <name evidence="3" type="ORF">A2Z68_02075</name>
</gene>
<feature type="transmembrane region" description="Helical" evidence="2">
    <location>
        <begin position="43"/>
        <end position="65"/>
    </location>
</feature>
<sequence length="121" mass="13472">MKSILIVLGTLMLVVAGVSFILIGSSAMHEAFMALSPDKWVEIKFTGGMFLVLFGITILLAYYVVRPLEEEIRELKKRLPDETQDKNKEKTEETPATQCKTHGSIEHMQSTTGKCPECGKP</sequence>
<feature type="compositionally biased region" description="Polar residues" evidence="1">
    <location>
        <begin position="94"/>
        <end position="113"/>
    </location>
</feature>
<keyword evidence="2" id="KW-0812">Transmembrane</keyword>
<evidence type="ECO:0000256" key="2">
    <source>
        <dbReference type="SAM" id="Phobius"/>
    </source>
</evidence>
<comment type="caution">
    <text evidence="3">The sequence shown here is derived from an EMBL/GenBank/DDBJ whole genome shotgun (WGS) entry which is preliminary data.</text>
</comment>